<evidence type="ECO:0000313" key="3">
    <source>
        <dbReference type="Proteomes" id="UP000198848"/>
    </source>
</evidence>
<dbReference type="PROSITE" id="PS51257">
    <property type="entry name" value="PROKAR_LIPOPROTEIN"/>
    <property type="match status" value="1"/>
</dbReference>
<keyword evidence="1" id="KW-0472">Membrane</keyword>
<name>A0A1H1HPQ0_NATTX</name>
<dbReference type="Proteomes" id="UP000198848">
    <property type="component" value="Unassembled WGS sequence"/>
</dbReference>
<accession>A0A1H1HPQ0</accession>
<protein>
    <submittedName>
        <fullName evidence="2">Uncharacterized protein</fullName>
    </submittedName>
</protein>
<reference evidence="3" key="1">
    <citation type="submission" date="2016-10" db="EMBL/GenBank/DDBJ databases">
        <authorList>
            <person name="Varghese N."/>
            <person name="Submissions S."/>
        </authorList>
    </citation>
    <scope>NUCLEOTIDE SEQUENCE [LARGE SCALE GENOMIC DNA]</scope>
    <source>
        <strain evidence="3">DSM 24767</strain>
    </source>
</reference>
<proteinExistence type="predicted"/>
<dbReference type="EMBL" id="FNLC01000003">
    <property type="protein sequence ID" value="SDR27046.1"/>
    <property type="molecule type" value="Genomic_DNA"/>
</dbReference>
<evidence type="ECO:0000313" key="2">
    <source>
        <dbReference type="EMBL" id="SDR27046.1"/>
    </source>
</evidence>
<organism evidence="2 3">
    <name type="scientific">Natronobacterium texcoconense</name>
    <dbReference type="NCBI Taxonomy" id="1095778"/>
    <lineage>
        <taxon>Archaea</taxon>
        <taxon>Methanobacteriati</taxon>
        <taxon>Methanobacteriota</taxon>
        <taxon>Stenosarchaea group</taxon>
        <taxon>Halobacteria</taxon>
        <taxon>Halobacteriales</taxon>
        <taxon>Natrialbaceae</taxon>
        <taxon>Natronobacterium</taxon>
    </lineage>
</organism>
<dbReference type="InterPro" id="IPR013783">
    <property type="entry name" value="Ig-like_fold"/>
</dbReference>
<evidence type="ECO:0000256" key="1">
    <source>
        <dbReference type="SAM" id="Phobius"/>
    </source>
</evidence>
<dbReference type="AlphaFoldDB" id="A0A1H1HPQ0"/>
<keyword evidence="1" id="KW-1133">Transmembrane helix</keyword>
<gene>
    <name evidence="2" type="ORF">SAMN04489842_2915</name>
</gene>
<dbReference type="OrthoDB" id="380671at2157"/>
<keyword evidence="3" id="KW-1185">Reference proteome</keyword>
<keyword evidence="1" id="KW-0812">Transmembrane</keyword>
<dbReference type="Gene3D" id="2.60.40.10">
    <property type="entry name" value="Immunoglobulins"/>
    <property type="match status" value="1"/>
</dbReference>
<dbReference type="RefSeq" id="WP_090383248.1">
    <property type="nucleotide sequence ID" value="NZ_FNLC01000003.1"/>
</dbReference>
<feature type="transmembrane region" description="Helical" evidence="1">
    <location>
        <begin position="12"/>
        <end position="31"/>
    </location>
</feature>
<sequence>MDDRDAWSRRRFVVGAPLLAVGTGGCMRFAADDGPLVPTIEDVTVPEETRAREPVPVDMQIAYEGDEEQDVRVAVDVDDRLASIEEVTLEPGSTRQFETAITLFEPGERRLSVELRYHESFDEWAGTFAVVGQPLTLEWEETFVPADHADTSADTRNLAFACFELRLRDGDDVIATYDVGSDEDVEFDAGAYPAQSIEDDRLEEFDGERGRWLGTDDRRTDLLFLDHEAFYRADTLELHGYSLLENETTVEARTDEETIDEALVPSRDDGEAVIEIDLEESADDS</sequence>